<accession>A0A1M7DIS3</accession>
<sequence>MKYNAIERESWLESIHPHYKDQLFHHEPVLHPSHIIHFDFFEKKEIVSEYISPSKICGLEYAWAYNCPAYKSKEWRMKWIEMIHSLKRLHWVIDNFKTRAEVVAHIHENKEPKSVMQFGDHYFTTGGQHRLCLAKFLDVDQVKVSVHKYVLDRDLFKREMTLNRYLPKLEELGLVSKLYKTNLDYNFIGLDTADNITFMKKEFVKFLVGRCEELQSSPLKGLKNSLKVYFSTEKTSHIDYEHELYKLDPILRKQLTFMNRKNK</sequence>
<gene>
    <name evidence="1" type="ORF">SAMN05444267_102511</name>
</gene>
<dbReference type="Proteomes" id="UP000184364">
    <property type="component" value="Unassembled WGS sequence"/>
</dbReference>
<dbReference type="AlphaFoldDB" id="A0A1M7DIS3"/>
<proteinExistence type="predicted"/>
<name>A0A1M7DIS3_9FLAO</name>
<keyword evidence="2" id="KW-1185">Reference proteome</keyword>
<dbReference type="RefSeq" id="WP_073294339.1">
    <property type="nucleotide sequence ID" value="NZ_FRAV01000025.1"/>
</dbReference>
<dbReference type="EMBL" id="FRAV01000025">
    <property type="protein sequence ID" value="SHL79360.1"/>
    <property type="molecule type" value="Genomic_DNA"/>
</dbReference>
<protein>
    <submittedName>
        <fullName evidence="1">Uncharacterized protein</fullName>
    </submittedName>
</protein>
<evidence type="ECO:0000313" key="2">
    <source>
        <dbReference type="Proteomes" id="UP000184364"/>
    </source>
</evidence>
<organism evidence="1 2">
    <name type="scientific">Chryseobacterium polytrichastri</name>
    <dbReference type="NCBI Taxonomy" id="1302687"/>
    <lineage>
        <taxon>Bacteria</taxon>
        <taxon>Pseudomonadati</taxon>
        <taxon>Bacteroidota</taxon>
        <taxon>Flavobacteriia</taxon>
        <taxon>Flavobacteriales</taxon>
        <taxon>Weeksellaceae</taxon>
        <taxon>Chryseobacterium group</taxon>
        <taxon>Chryseobacterium</taxon>
    </lineage>
</organism>
<reference evidence="2" key="1">
    <citation type="submission" date="2016-11" db="EMBL/GenBank/DDBJ databases">
        <authorList>
            <person name="Varghese N."/>
            <person name="Submissions S."/>
        </authorList>
    </citation>
    <scope>NUCLEOTIDE SEQUENCE [LARGE SCALE GENOMIC DNA]</scope>
    <source>
        <strain evidence="2">DSM 26899</strain>
    </source>
</reference>
<evidence type="ECO:0000313" key="1">
    <source>
        <dbReference type="EMBL" id="SHL79360.1"/>
    </source>
</evidence>
<dbReference type="OrthoDB" id="1265016at2"/>